<evidence type="ECO:0000313" key="2">
    <source>
        <dbReference type="EMBL" id="RFM30090.1"/>
    </source>
</evidence>
<dbReference type="AlphaFoldDB" id="A0A3E1NQ97"/>
<sequence>MADINLTTPVADAAKDTVLSFLQALNKEDYETARTLASEELAFIGVLGTRNGADAYFNDMKRMKFHYDVMKVFTDEEDVCVFYDVYMNEMPVPAFGWYHVENEKINMIRVIFDPRPVLEAAAKK</sequence>
<dbReference type="InterPro" id="IPR037401">
    <property type="entry name" value="SnoaL-like"/>
</dbReference>
<proteinExistence type="predicted"/>
<dbReference type="RefSeq" id="WP_116845846.1">
    <property type="nucleotide sequence ID" value="NZ_QTJU01000001.1"/>
</dbReference>
<evidence type="ECO:0000313" key="3">
    <source>
        <dbReference type="Proteomes" id="UP000261284"/>
    </source>
</evidence>
<dbReference type="Pfam" id="PF12680">
    <property type="entry name" value="SnoaL_2"/>
    <property type="match status" value="1"/>
</dbReference>
<dbReference type="Proteomes" id="UP000261284">
    <property type="component" value="Unassembled WGS sequence"/>
</dbReference>
<organism evidence="2 3">
    <name type="scientific">Deminuibacter soli</name>
    <dbReference type="NCBI Taxonomy" id="2291815"/>
    <lineage>
        <taxon>Bacteria</taxon>
        <taxon>Pseudomonadati</taxon>
        <taxon>Bacteroidota</taxon>
        <taxon>Chitinophagia</taxon>
        <taxon>Chitinophagales</taxon>
        <taxon>Chitinophagaceae</taxon>
        <taxon>Deminuibacter</taxon>
    </lineage>
</organism>
<dbReference type="OrthoDB" id="795653at2"/>
<evidence type="ECO:0000259" key="1">
    <source>
        <dbReference type="Pfam" id="PF12680"/>
    </source>
</evidence>
<name>A0A3E1NQ97_9BACT</name>
<gene>
    <name evidence="2" type="ORF">DXN05_03705</name>
</gene>
<accession>A0A3E1NQ97</accession>
<feature type="domain" description="SnoaL-like" evidence="1">
    <location>
        <begin position="20"/>
        <end position="105"/>
    </location>
</feature>
<dbReference type="EMBL" id="QTJU01000001">
    <property type="protein sequence ID" value="RFM30090.1"/>
    <property type="molecule type" value="Genomic_DNA"/>
</dbReference>
<dbReference type="SUPFAM" id="SSF54427">
    <property type="entry name" value="NTF2-like"/>
    <property type="match status" value="1"/>
</dbReference>
<dbReference type="Gene3D" id="3.10.450.50">
    <property type="match status" value="1"/>
</dbReference>
<keyword evidence="3" id="KW-1185">Reference proteome</keyword>
<comment type="caution">
    <text evidence="2">The sequence shown here is derived from an EMBL/GenBank/DDBJ whole genome shotgun (WGS) entry which is preliminary data.</text>
</comment>
<protein>
    <submittedName>
        <fullName evidence="2">Nuclear transport factor 2 family protein</fullName>
    </submittedName>
</protein>
<reference evidence="2 3" key="1">
    <citation type="submission" date="2018-08" db="EMBL/GenBank/DDBJ databases">
        <title>Chitinophagaceae sp. K23C18032701, a novel bacterium isolated from forest soil.</title>
        <authorList>
            <person name="Wang C."/>
        </authorList>
    </citation>
    <scope>NUCLEOTIDE SEQUENCE [LARGE SCALE GENOMIC DNA]</scope>
    <source>
        <strain evidence="2 3">K23C18032701</strain>
    </source>
</reference>
<dbReference type="InterPro" id="IPR032710">
    <property type="entry name" value="NTF2-like_dom_sf"/>
</dbReference>